<accession>A0A1H3EBI6</accession>
<dbReference type="EMBL" id="FNMV01000014">
    <property type="protein sequence ID" value="SDX75960.1"/>
    <property type="molecule type" value="Genomic_DNA"/>
</dbReference>
<dbReference type="AlphaFoldDB" id="A0A1H3EBI6"/>
<dbReference type="Proteomes" id="UP000198569">
    <property type="component" value="Unassembled WGS sequence"/>
</dbReference>
<evidence type="ECO:0000313" key="2">
    <source>
        <dbReference type="Proteomes" id="UP000198569"/>
    </source>
</evidence>
<gene>
    <name evidence="1" type="ORF">SAMN05444338_11499</name>
</gene>
<keyword evidence="2" id="KW-1185">Reference proteome</keyword>
<name>A0A1H3EBI6_9FLAO</name>
<dbReference type="STRING" id="229203.SAMN05444338_11499"/>
<sequence>MFVISDKLANFALNDNQIKSNSKKHLICQATDRRNIKLERNRRKIIYYN</sequence>
<protein>
    <submittedName>
        <fullName evidence="1">Uncharacterized protein</fullName>
    </submittedName>
</protein>
<reference evidence="2" key="1">
    <citation type="submission" date="2016-10" db="EMBL/GenBank/DDBJ databases">
        <authorList>
            <person name="Varghese N."/>
            <person name="Submissions S."/>
        </authorList>
    </citation>
    <scope>NUCLEOTIDE SEQUENCE [LARGE SCALE GENOMIC DNA]</scope>
    <source>
        <strain evidence="2">DSM 15718</strain>
    </source>
</reference>
<organism evidence="1 2">
    <name type="scientific">Flavobacterium degerlachei</name>
    <dbReference type="NCBI Taxonomy" id="229203"/>
    <lineage>
        <taxon>Bacteria</taxon>
        <taxon>Pseudomonadati</taxon>
        <taxon>Bacteroidota</taxon>
        <taxon>Flavobacteriia</taxon>
        <taxon>Flavobacteriales</taxon>
        <taxon>Flavobacteriaceae</taxon>
        <taxon>Flavobacterium</taxon>
    </lineage>
</organism>
<proteinExistence type="predicted"/>
<evidence type="ECO:0000313" key="1">
    <source>
        <dbReference type="EMBL" id="SDX75960.1"/>
    </source>
</evidence>